<sequence>MIADAEAAENCGEWHDFLVNDLVLCAADSFQVAVGTEYIASFVPAGRKYKADEHGQTTWSSVTRLKLTEIRRR</sequence>
<proteinExistence type="predicted"/>
<dbReference type="RefSeq" id="WP_168275146.1">
    <property type="nucleotide sequence ID" value="NZ_WIEZ01000002.1"/>
</dbReference>
<dbReference type="EMBL" id="WIEZ01000002">
    <property type="protein sequence ID" value="NKM44311.1"/>
    <property type="molecule type" value="Genomic_DNA"/>
</dbReference>
<reference evidence="1" key="1">
    <citation type="submission" date="2019-10" db="EMBL/GenBank/DDBJ databases">
        <title>Rhizobium leguminosarum symbiovar viciae collection.</title>
        <authorList>
            <person name="Boivin S."/>
            <person name="Lepetit M."/>
        </authorList>
    </citation>
    <scope>NUCLEOTIDE SEQUENCE</scope>
    <source>
        <strain evidence="1">L143</strain>
    </source>
</reference>
<dbReference type="Proteomes" id="UP000662259">
    <property type="component" value="Unassembled WGS sequence"/>
</dbReference>
<evidence type="ECO:0000313" key="1">
    <source>
        <dbReference type="EMBL" id="NKM44311.1"/>
    </source>
</evidence>
<protein>
    <submittedName>
        <fullName evidence="1">Uncharacterized protein</fullName>
    </submittedName>
</protein>
<comment type="caution">
    <text evidence="1">The sequence shown here is derived from an EMBL/GenBank/DDBJ whole genome shotgun (WGS) entry which is preliminary data.</text>
</comment>
<organism evidence="1 2">
    <name type="scientific">Rhizobium leguminosarum bv. viciae</name>
    <dbReference type="NCBI Taxonomy" id="387"/>
    <lineage>
        <taxon>Bacteria</taxon>
        <taxon>Pseudomonadati</taxon>
        <taxon>Pseudomonadota</taxon>
        <taxon>Alphaproteobacteria</taxon>
        <taxon>Hyphomicrobiales</taxon>
        <taxon>Rhizobiaceae</taxon>
        <taxon>Rhizobium/Agrobacterium group</taxon>
        <taxon>Rhizobium</taxon>
    </lineage>
</organism>
<gene>
    <name evidence="1" type="ORF">GFL91_04765</name>
</gene>
<accession>A0A8I2KGX0</accession>
<dbReference type="AlphaFoldDB" id="A0A8I2KGX0"/>
<name>A0A8I2KGX0_RHILV</name>
<evidence type="ECO:0000313" key="2">
    <source>
        <dbReference type="Proteomes" id="UP000662259"/>
    </source>
</evidence>